<sequence length="142" mass="14814">MVGFDLAADGAHMSVEGAYSYDHAGRESEALCPFGGEAAGGLVAGVGLLAQAGGEALEQRIEGGEEFVRRDMEQFGPEPFGGVDAADVLQVIDIKACRMRIDSGGLFYGAVVLPEDEEGVRVLYEAGEETQGSACFVDRHGG</sequence>
<evidence type="ECO:0000313" key="1">
    <source>
        <dbReference type="EMBL" id="KAH0536548.1"/>
    </source>
</evidence>
<name>A0A9P8L0S9_9PEZI</name>
<evidence type="ECO:0000313" key="2">
    <source>
        <dbReference type="Proteomes" id="UP000750711"/>
    </source>
</evidence>
<comment type="caution">
    <text evidence="1">The sequence shown here is derived from an EMBL/GenBank/DDBJ whole genome shotgun (WGS) entry which is preliminary data.</text>
</comment>
<gene>
    <name evidence="1" type="ORF">GP486_008873</name>
</gene>
<dbReference type="Proteomes" id="UP000750711">
    <property type="component" value="Unassembled WGS sequence"/>
</dbReference>
<keyword evidence="2" id="KW-1185">Reference proteome</keyword>
<proteinExistence type="predicted"/>
<organism evidence="1 2">
    <name type="scientific">Trichoglossum hirsutum</name>
    <dbReference type="NCBI Taxonomy" id="265104"/>
    <lineage>
        <taxon>Eukaryota</taxon>
        <taxon>Fungi</taxon>
        <taxon>Dikarya</taxon>
        <taxon>Ascomycota</taxon>
        <taxon>Pezizomycotina</taxon>
        <taxon>Geoglossomycetes</taxon>
        <taxon>Geoglossales</taxon>
        <taxon>Geoglossaceae</taxon>
        <taxon>Trichoglossum</taxon>
    </lineage>
</organism>
<reference evidence="1" key="1">
    <citation type="submission" date="2021-03" db="EMBL/GenBank/DDBJ databases">
        <title>Comparative genomics and phylogenomic investigation of the class Geoglossomycetes provide insights into ecological specialization and systematics.</title>
        <authorList>
            <person name="Melie T."/>
            <person name="Pirro S."/>
            <person name="Miller A.N."/>
            <person name="Quandt A."/>
        </authorList>
    </citation>
    <scope>NUCLEOTIDE SEQUENCE</scope>
    <source>
        <strain evidence="1">CAQ_001_2017</strain>
    </source>
</reference>
<dbReference type="AlphaFoldDB" id="A0A9P8L0S9"/>
<protein>
    <submittedName>
        <fullName evidence="1">Uncharacterized protein</fullName>
    </submittedName>
</protein>
<accession>A0A9P8L0S9</accession>
<dbReference type="EMBL" id="JAGHQM010004270">
    <property type="protein sequence ID" value="KAH0536548.1"/>
    <property type="molecule type" value="Genomic_DNA"/>
</dbReference>